<evidence type="ECO:0000313" key="1">
    <source>
        <dbReference type="EMBL" id="GBM69682.1"/>
    </source>
</evidence>
<dbReference type="Proteomes" id="UP000499080">
    <property type="component" value="Unassembled WGS sequence"/>
</dbReference>
<protein>
    <submittedName>
        <fullName evidence="1">Uncharacterized protein</fullName>
    </submittedName>
</protein>
<proteinExistence type="predicted"/>
<reference evidence="1 2" key="1">
    <citation type="journal article" date="2019" name="Sci. Rep.">
        <title>Orb-weaving spider Araneus ventricosus genome elucidates the spidroin gene catalogue.</title>
        <authorList>
            <person name="Kono N."/>
            <person name="Nakamura H."/>
            <person name="Ohtoshi R."/>
            <person name="Moran D.A.P."/>
            <person name="Shinohara A."/>
            <person name="Yoshida Y."/>
            <person name="Fujiwara M."/>
            <person name="Mori M."/>
            <person name="Tomita M."/>
            <person name="Arakawa K."/>
        </authorList>
    </citation>
    <scope>NUCLEOTIDE SEQUENCE [LARGE SCALE GENOMIC DNA]</scope>
</reference>
<sequence length="126" mass="14289">MTRPPRNLISGTVDTLYPPSRVEHTKTPQAEVRAVIGKEIIQTPTILFPPRKRDPAYLYGSFSSPYLKCPPMGCYLLISETQDKLEYLITMHNNPEHSIEIQYKTWTIAIKTLLQSKGGDLKLSSL</sequence>
<organism evidence="1 2">
    <name type="scientific">Araneus ventricosus</name>
    <name type="common">Orbweaver spider</name>
    <name type="synonym">Epeira ventricosa</name>
    <dbReference type="NCBI Taxonomy" id="182803"/>
    <lineage>
        <taxon>Eukaryota</taxon>
        <taxon>Metazoa</taxon>
        <taxon>Ecdysozoa</taxon>
        <taxon>Arthropoda</taxon>
        <taxon>Chelicerata</taxon>
        <taxon>Arachnida</taxon>
        <taxon>Araneae</taxon>
        <taxon>Araneomorphae</taxon>
        <taxon>Entelegynae</taxon>
        <taxon>Araneoidea</taxon>
        <taxon>Araneidae</taxon>
        <taxon>Araneus</taxon>
    </lineage>
</organism>
<gene>
    <name evidence="1" type="ORF">AVEN_49055_1</name>
</gene>
<evidence type="ECO:0000313" key="2">
    <source>
        <dbReference type="Proteomes" id="UP000499080"/>
    </source>
</evidence>
<keyword evidence="2" id="KW-1185">Reference proteome</keyword>
<name>A0A4Y2HWR3_ARAVE</name>
<comment type="caution">
    <text evidence="1">The sequence shown here is derived from an EMBL/GenBank/DDBJ whole genome shotgun (WGS) entry which is preliminary data.</text>
</comment>
<dbReference type="EMBL" id="BGPR01002208">
    <property type="protein sequence ID" value="GBM69682.1"/>
    <property type="molecule type" value="Genomic_DNA"/>
</dbReference>
<dbReference type="AlphaFoldDB" id="A0A4Y2HWR3"/>
<accession>A0A4Y2HWR3</accession>